<comment type="catalytic activity">
    <reaction evidence="9">
        <text>L-seryl-[protein] + ATP = O-phospho-L-seryl-[protein] + ADP + H(+)</text>
        <dbReference type="Rhea" id="RHEA:17989"/>
        <dbReference type="Rhea" id="RHEA-COMP:9863"/>
        <dbReference type="Rhea" id="RHEA-COMP:11604"/>
        <dbReference type="ChEBI" id="CHEBI:15378"/>
        <dbReference type="ChEBI" id="CHEBI:29999"/>
        <dbReference type="ChEBI" id="CHEBI:30616"/>
        <dbReference type="ChEBI" id="CHEBI:83421"/>
        <dbReference type="ChEBI" id="CHEBI:456216"/>
        <dbReference type="EC" id="2.7.11.1"/>
    </reaction>
</comment>
<evidence type="ECO:0000256" key="6">
    <source>
        <dbReference type="ARBA" id="ARBA00022777"/>
    </source>
</evidence>
<accession>A0A250XIE9</accession>
<comment type="catalytic activity">
    <reaction evidence="8">
        <text>L-threonyl-[protein] + ATP = O-phospho-L-threonyl-[protein] + ADP + H(+)</text>
        <dbReference type="Rhea" id="RHEA:46608"/>
        <dbReference type="Rhea" id="RHEA-COMP:11060"/>
        <dbReference type="Rhea" id="RHEA-COMP:11605"/>
        <dbReference type="ChEBI" id="CHEBI:15378"/>
        <dbReference type="ChEBI" id="CHEBI:30013"/>
        <dbReference type="ChEBI" id="CHEBI:30616"/>
        <dbReference type="ChEBI" id="CHEBI:61977"/>
        <dbReference type="ChEBI" id="CHEBI:456216"/>
        <dbReference type="EC" id="2.7.11.1"/>
    </reaction>
</comment>
<dbReference type="GO" id="GO:0005524">
    <property type="term" value="F:ATP binding"/>
    <property type="evidence" value="ECO:0007669"/>
    <property type="project" value="UniProtKB-UniRule"/>
</dbReference>
<dbReference type="PROSITE" id="PS00107">
    <property type="entry name" value="PROTEIN_KINASE_ATP"/>
    <property type="match status" value="1"/>
</dbReference>
<comment type="caution">
    <text evidence="13">The sequence shown here is derived from an EMBL/GenBank/DDBJ whole genome shotgun (WGS) entry which is preliminary data.</text>
</comment>
<dbReference type="SUPFAM" id="SSF56112">
    <property type="entry name" value="Protein kinase-like (PK-like)"/>
    <property type="match status" value="1"/>
</dbReference>
<evidence type="ECO:0000256" key="7">
    <source>
        <dbReference type="ARBA" id="ARBA00022840"/>
    </source>
</evidence>
<dbReference type="PROSITE" id="PS50011">
    <property type="entry name" value="PROTEIN_KINASE_DOM"/>
    <property type="match status" value="1"/>
</dbReference>
<dbReference type="Pfam" id="PF00069">
    <property type="entry name" value="Pkinase"/>
    <property type="match status" value="1"/>
</dbReference>
<evidence type="ECO:0000256" key="9">
    <source>
        <dbReference type="ARBA" id="ARBA00048679"/>
    </source>
</evidence>
<dbReference type="InterPro" id="IPR017441">
    <property type="entry name" value="Protein_kinase_ATP_BS"/>
</dbReference>
<reference evidence="13 14" key="1">
    <citation type="submission" date="2017-08" db="EMBL/GenBank/DDBJ databases">
        <title>Acidophilic green algal genome provides insights into adaptation to an acidic environment.</title>
        <authorList>
            <person name="Hirooka S."/>
            <person name="Hirose Y."/>
            <person name="Kanesaki Y."/>
            <person name="Higuchi S."/>
            <person name="Fujiwara T."/>
            <person name="Onuma R."/>
            <person name="Era A."/>
            <person name="Ohbayashi R."/>
            <person name="Uzuka A."/>
            <person name="Nozaki H."/>
            <person name="Yoshikawa H."/>
            <person name="Miyagishima S.Y."/>
        </authorList>
    </citation>
    <scope>NUCLEOTIDE SEQUENCE [LARGE SCALE GENOMIC DNA]</scope>
    <source>
        <strain evidence="13 14">NIES-2499</strain>
    </source>
</reference>
<dbReference type="STRING" id="1157962.A0A250XIE9"/>
<evidence type="ECO:0000256" key="10">
    <source>
        <dbReference type="PROSITE-ProRule" id="PRU10141"/>
    </source>
</evidence>
<evidence type="ECO:0000256" key="8">
    <source>
        <dbReference type="ARBA" id="ARBA00047899"/>
    </source>
</evidence>
<evidence type="ECO:0000256" key="2">
    <source>
        <dbReference type="ARBA" id="ARBA00012513"/>
    </source>
</evidence>
<dbReference type="FunFam" id="1.10.510.10:FF:000833">
    <property type="entry name" value="AGC family protein kinase"/>
    <property type="match status" value="1"/>
</dbReference>
<evidence type="ECO:0000256" key="1">
    <source>
        <dbReference type="ARBA" id="ARBA00010006"/>
    </source>
</evidence>
<dbReference type="InterPro" id="IPR039046">
    <property type="entry name" value="PDPK1"/>
</dbReference>
<dbReference type="EMBL" id="BEGY01000087">
    <property type="protein sequence ID" value="GAX82854.1"/>
    <property type="molecule type" value="Genomic_DNA"/>
</dbReference>
<evidence type="ECO:0000259" key="12">
    <source>
        <dbReference type="PROSITE" id="PS50011"/>
    </source>
</evidence>
<dbReference type="InterPro" id="IPR050236">
    <property type="entry name" value="Ser_Thr_kinase_AGC"/>
</dbReference>
<evidence type="ECO:0000313" key="14">
    <source>
        <dbReference type="Proteomes" id="UP000232323"/>
    </source>
</evidence>
<dbReference type="PANTHER" id="PTHR24356:SF163">
    <property type="entry name" value="3-PHOSPHOINOSITIDE-DEPENDENT PROTEIN KINASE 1-RELATED"/>
    <property type="match status" value="1"/>
</dbReference>
<dbReference type="AlphaFoldDB" id="A0A250XIE9"/>
<dbReference type="Proteomes" id="UP000232323">
    <property type="component" value="Unassembled WGS sequence"/>
</dbReference>
<gene>
    <name evidence="13" type="ORF">CEUSTIGMA_g10280.t1</name>
</gene>
<dbReference type="InterPro" id="IPR011009">
    <property type="entry name" value="Kinase-like_dom_sf"/>
</dbReference>
<evidence type="ECO:0000256" key="3">
    <source>
        <dbReference type="ARBA" id="ARBA00022527"/>
    </source>
</evidence>
<dbReference type="InterPro" id="IPR008271">
    <property type="entry name" value="Ser/Thr_kinase_AS"/>
</dbReference>
<dbReference type="EC" id="2.7.11.1" evidence="2"/>
<keyword evidence="6" id="KW-0418">Kinase</keyword>
<dbReference type="GO" id="GO:0004674">
    <property type="term" value="F:protein serine/threonine kinase activity"/>
    <property type="evidence" value="ECO:0007669"/>
    <property type="project" value="UniProtKB-KW"/>
</dbReference>
<dbReference type="PROSITE" id="PS00108">
    <property type="entry name" value="PROTEIN_KINASE_ST"/>
    <property type="match status" value="1"/>
</dbReference>
<name>A0A250XIE9_9CHLO</name>
<feature type="domain" description="Protein kinase" evidence="12">
    <location>
        <begin position="28"/>
        <end position="295"/>
    </location>
</feature>
<feature type="binding site" evidence="10">
    <location>
        <position position="59"/>
    </location>
    <ligand>
        <name>ATP</name>
        <dbReference type="ChEBI" id="CHEBI:30616"/>
    </ligand>
</feature>
<keyword evidence="4" id="KW-0808">Transferase</keyword>
<comment type="similarity">
    <text evidence="1">Belongs to the protein kinase superfamily. AGC Ser/Thr protein kinase family. PDPK1 subfamily.</text>
</comment>
<sequence length="361" mass="40704">MSPDKALKDRENADVYKAPRASLTLSDFNILGHIGDGSFATVILAERKAPNNSEKYAIKIVNKHVVMRNKMVDYVKSERFILDALDYDGIVKLKFTFQDADSLYFGLEYCSGGDLYEQIKQKEKLSYREAQFYSAEMVLMLQALRDKQVIHRDLKPENLLLSDTGHLKLIDFGSAKAFFLPQPALNAEGSKKARATSFVGTAEYVAPEVLQNKPLTYSADLWALGCIIYQMLAGRPPFRGGSEYLTFQLVTEREFSFPEEFPDVARDLVDKLLVLEAEDRLGASDLEELKTHPFFTDISWSSLREQDAPEFIRPKPVSNVDEALDWELTSLMTQSGGLHGGIVYERNPAEVEEAEDDSSED</sequence>
<dbReference type="Gene3D" id="1.10.510.10">
    <property type="entry name" value="Transferase(Phosphotransferase) domain 1"/>
    <property type="match status" value="1"/>
</dbReference>
<keyword evidence="3 11" id="KW-0723">Serine/threonine-protein kinase</keyword>
<evidence type="ECO:0000256" key="11">
    <source>
        <dbReference type="RuleBase" id="RU000304"/>
    </source>
</evidence>
<protein>
    <recommendedName>
        <fullName evidence="2">non-specific serine/threonine protein kinase</fullName>
        <ecNumber evidence="2">2.7.11.1</ecNumber>
    </recommendedName>
</protein>
<keyword evidence="7 10" id="KW-0067">ATP-binding</keyword>
<dbReference type="CDD" id="cd05581">
    <property type="entry name" value="STKc_PDK1"/>
    <property type="match status" value="1"/>
</dbReference>
<dbReference type="SMART" id="SM00220">
    <property type="entry name" value="S_TKc"/>
    <property type="match status" value="1"/>
</dbReference>
<dbReference type="Gene3D" id="3.30.200.20">
    <property type="entry name" value="Phosphorylase Kinase, domain 1"/>
    <property type="match status" value="1"/>
</dbReference>
<keyword evidence="14" id="KW-1185">Reference proteome</keyword>
<evidence type="ECO:0000313" key="13">
    <source>
        <dbReference type="EMBL" id="GAX82854.1"/>
    </source>
</evidence>
<dbReference type="OrthoDB" id="347657at2759"/>
<dbReference type="PANTHER" id="PTHR24356">
    <property type="entry name" value="SERINE/THREONINE-PROTEIN KINASE"/>
    <property type="match status" value="1"/>
</dbReference>
<dbReference type="GO" id="GO:0035556">
    <property type="term" value="P:intracellular signal transduction"/>
    <property type="evidence" value="ECO:0007669"/>
    <property type="project" value="TreeGrafter"/>
</dbReference>
<evidence type="ECO:0000256" key="4">
    <source>
        <dbReference type="ARBA" id="ARBA00022679"/>
    </source>
</evidence>
<dbReference type="InterPro" id="IPR000719">
    <property type="entry name" value="Prot_kinase_dom"/>
</dbReference>
<proteinExistence type="inferred from homology"/>
<keyword evidence="5 10" id="KW-0547">Nucleotide-binding</keyword>
<organism evidence="13 14">
    <name type="scientific">Chlamydomonas eustigma</name>
    <dbReference type="NCBI Taxonomy" id="1157962"/>
    <lineage>
        <taxon>Eukaryota</taxon>
        <taxon>Viridiplantae</taxon>
        <taxon>Chlorophyta</taxon>
        <taxon>core chlorophytes</taxon>
        <taxon>Chlorophyceae</taxon>
        <taxon>CS clade</taxon>
        <taxon>Chlamydomonadales</taxon>
        <taxon>Chlamydomonadaceae</taxon>
        <taxon>Chlamydomonas</taxon>
    </lineage>
</organism>
<evidence type="ECO:0000256" key="5">
    <source>
        <dbReference type="ARBA" id="ARBA00022741"/>
    </source>
</evidence>